<dbReference type="SFLD" id="SFLDG01070">
    <property type="entry name" value="PLP-dependent"/>
    <property type="match status" value="1"/>
</dbReference>
<feature type="domain" description="Radical SAM core" evidence="6">
    <location>
        <begin position="254"/>
        <end position="469"/>
    </location>
</feature>
<dbReference type="InterPro" id="IPR003739">
    <property type="entry name" value="Lys_aminomutase/Glu_NH3_mut"/>
</dbReference>
<dbReference type="AlphaFoldDB" id="A0A8D5JMW9"/>
<feature type="modified residue" description="N6-(pyridoxal phosphate)lysine" evidence="4">
    <location>
        <position position="481"/>
    </location>
</feature>
<dbReference type="InterPro" id="IPR007197">
    <property type="entry name" value="rSAM"/>
</dbReference>
<dbReference type="EMBL" id="AP024086">
    <property type="protein sequence ID" value="BCL59495.1"/>
    <property type="molecule type" value="Genomic_DNA"/>
</dbReference>
<keyword evidence="8" id="KW-1185">Reference proteome</keyword>
<proteinExistence type="inferred from homology"/>
<protein>
    <recommendedName>
        <fullName evidence="6">Radical SAM core domain-containing protein</fullName>
    </recommendedName>
</protein>
<keyword evidence="4" id="KW-0663">Pyridoxal phosphate</keyword>
<dbReference type="PANTHER" id="PTHR30538">
    <property type="entry name" value="LYSINE 2,3-AMINOMUTASE-RELATED"/>
    <property type="match status" value="1"/>
</dbReference>
<gene>
    <name evidence="7" type="ORF">DGMP_01880</name>
</gene>
<keyword evidence="3" id="KW-0413">Isomerase</keyword>
<keyword evidence="2" id="KW-0004">4Fe-4S</keyword>
<evidence type="ECO:0000313" key="8">
    <source>
        <dbReference type="Proteomes" id="UP000826725"/>
    </source>
</evidence>
<dbReference type="KEGG" id="dbk:DGMP_01880"/>
<evidence type="ECO:0000256" key="3">
    <source>
        <dbReference type="ARBA" id="ARBA00023235"/>
    </source>
</evidence>
<evidence type="ECO:0000256" key="2">
    <source>
        <dbReference type="ARBA" id="ARBA00022485"/>
    </source>
</evidence>
<evidence type="ECO:0000313" key="7">
    <source>
        <dbReference type="EMBL" id="BCL59495.1"/>
    </source>
</evidence>
<comment type="similarity">
    <text evidence="1">Belongs to the radical SAM superfamily. KamA family.</text>
</comment>
<dbReference type="Pfam" id="PF04055">
    <property type="entry name" value="Radical_SAM"/>
    <property type="match status" value="1"/>
</dbReference>
<name>A0A8D5JMW9_9BACT</name>
<dbReference type="Proteomes" id="UP000826725">
    <property type="component" value="Chromosome"/>
</dbReference>
<dbReference type="SFLD" id="SFLDS00029">
    <property type="entry name" value="Radical_SAM"/>
    <property type="match status" value="1"/>
</dbReference>
<dbReference type="CDD" id="cd01335">
    <property type="entry name" value="Radical_SAM"/>
    <property type="match status" value="1"/>
</dbReference>
<dbReference type="RefSeq" id="WP_228855720.1">
    <property type="nucleotide sequence ID" value="NZ_AP024086.1"/>
</dbReference>
<feature type="compositionally biased region" description="Basic and acidic residues" evidence="5">
    <location>
        <begin position="30"/>
        <end position="46"/>
    </location>
</feature>
<sequence length="531" mass="60244">MTSVNKQMSDELTELDTYTKELLAELEAGSDSRTEQSPAEERKVRDLFTRAENENLTGPIIELFSRLLEAARQKKATPADFGISSVDLQRLALKHQQIDEHMVSVGGRLVRALPIAGQANSRVEEYLAAKDSVAPSGIERWDQIQENISRIKSELKMTDEDWNSFQGQIRHAVDSVGTLAKLIDLPKDVLESIGRVTESYRMRLTPYYTSLIMPGVINDPIMLQSIPTGEMIDNAGVEIPPVAADHSPARLIDQFYPRVLTIKVTNMCAMYCTHCLRLAHIGRKDHMYSKEAYGEALDYIRKNERIRDVLITGGDAFVLPNSLLQWLLAELDAIDHVKIKRLGTRIPVTAPMRVDSELLDILEESSDRKPIRVVTQINTAQEITPVSRDAFRQLSKRTFTVLNQAVLLKGINDTREKMWKLCETVQESYVRPYYIFNCSYRNPQFSHFRVPLEVGRDIVESMYGNISGDAIPRYIATAGGKIPLHRSNVMKREGDDYVLKKPWNGEEAHYPDADPDVYAREMFAFNNRGVK</sequence>
<evidence type="ECO:0000256" key="1">
    <source>
        <dbReference type="ARBA" id="ARBA00008703"/>
    </source>
</evidence>
<dbReference type="GO" id="GO:0016853">
    <property type="term" value="F:isomerase activity"/>
    <property type="evidence" value="ECO:0007669"/>
    <property type="project" value="UniProtKB-KW"/>
</dbReference>
<dbReference type="GO" id="GO:0051539">
    <property type="term" value="F:4 iron, 4 sulfur cluster binding"/>
    <property type="evidence" value="ECO:0007669"/>
    <property type="project" value="UniProtKB-KW"/>
</dbReference>
<dbReference type="PANTHER" id="PTHR30538:SF1">
    <property type="entry name" value="L-LYSINE 2,3-AMINOMUTASE"/>
    <property type="match status" value="1"/>
</dbReference>
<keyword evidence="2" id="KW-0408">Iron</keyword>
<keyword evidence="2" id="KW-0411">Iron-sulfur</keyword>
<keyword evidence="2" id="KW-0479">Metal-binding</keyword>
<evidence type="ECO:0000256" key="5">
    <source>
        <dbReference type="SAM" id="MobiDB-lite"/>
    </source>
</evidence>
<feature type="region of interest" description="Disordered" evidence="5">
    <location>
        <begin position="23"/>
        <end position="46"/>
    </location>
</feature>
<evidence type="ECO:0000256" key="4">
    <source>
        <dbReference type="PIRSR" id="PIRSR603739-50"/>
    </source>
</evidence>
<reference evidence="7" key="1">
    <citation type="submission" date="2020-09" db="EMBL/GenBank/DDBJ databases">
        <title>Desulfogranum mesoprofundum gen. nov., sp. nov., a novel mesophilic, sulfate-reducing chemolithoautotroph isolated from a deep-sea hydrothermal vent chimney in the Suiyo Seamount.</title>
        <authorList>
            <person name="Hashimoto Y."/>
            <person name="Nakagawa S."/>
        </authorList>
    </citation>
    <scope>NUCLEOTIDE SEQUENCE</scope>
    <source>
        <strain evidence="7">KT2</strain>
    </source>
</reference>
<accession>A0A8D5JMW9</accession>
<dbReference type="PROSITE" id="PS51918">
    <property type="entry name" value="RADICAL_SAM"/>
    <property type="match status" value="1"/>
</dbReference>
<organism evidence="7 8">
    <name type="scientific">Desulfomarina profundi</name>
    <dbReference type="NCBI Taxonomy" id="2772557"/>
    <lineage>
        <taxon>Bacteria</taxon>
        <taxon>Pseudomonadati</taxon>
        <taxon>Thermodesulfobacteriota</taxon>
        <taxon>Desulfobulbia</taxon>
        <taxon>Desulfobulbales</taxon>
        <taxon>Desulfobulbaceae</taxon>
        <taxon>Desulfomarina</taxon>
    </lineage>
</organism>
<evidence type="ECO:0000259" key="6">
    <source>
        <dbReference type="PROSITE" id="PS51918"/>
    </source>
</evidence>
<dbReference type="NCBIfam" id="TIGR00238">
    <property type="entry name" value="KamA family radical SAM protein"/>
    <property type="match status" value="1"/>
</dbReference>
<comment type="cofactor">
    <cofactor evidence="4">
        <name>pyridoxal 5'-phosphate</name>
        <dbReference type="ChEBI" id="CHEBI:597326"/>
    </cofactor>
</comment>